<evidence type="ECO:0000313" key="2">
    <source>
        <dbReference type="Proteomes" id="UP001324634"/>
    </source>
</evidence>
<dbReference type="InterPro" id="IPR036909">
    <property type="entry name" value="Cyt_c-like_dom_sf"/>
</dbReference>
<dbReference type="SUPFAM" id="SSF46626">
    <property type="entry name" value="Cytochrome c"/>
    <property type="match status" value="1"/>
</dbReference>
<evidence type="ECO:0008006" key="3">
    <source>
        <dbReference type="Google" id="ProtNLM"/>
    </source>
</evidence>
<dbReference type="AlphaFoldDB" id="A0AAX4HSY3"/>
<accession>A0AAX4HSY3</accession>
<dbReference type="GO" id="GO:0009055">
    <property type="term" value="F:electron transfer activity"/>
    <property type="evidence" value="ECO:0007669"/>
    <property type="project" value="InterPro"/>
</dbReference>
<protein>
    <recommendedName>
        <fullName evidence="3">Cytochrome c domain-containing protein</fullName>
    </recommendedName>
</protein>
<dbReference type="Proteomes" id="UP001324634">
    <property type="component" value="Chromosome"/>
</dbReference>
<sequence>MMKFLLPLLILVSCQDYNSNSADRIKYGPVVLNESDPNFAQAYNIIQNRCVSCHSSTIHDIWATYQDNAAWLDSGMIQRGDPDNSYFVQRIINYGGASSNMPQGGSALPDAEYQHLRKWIEEIP</sequence>
<dbReference type="Gene3D" id="1.10.760.10">
    <property type="entry name" value="Cytochrome c-like domain"/>
    <property type="match status" value="1"/>
</dbReference>
<gene>
    <name evidence="1" type="ORF">SOO65_05120</name>
</gene>
<dbReference type="GO" id="GO:0020037">
    <property type="term" value="F:heme binding"/>
    <property type="evidence" value="ECO:0007669"/>
    <property type="project" value="InterPro"/>
</dbReference>
<organism evidence="1 2">
    <name type="scientific">Peredibacter starrii</name>
    <dbReference type="NCBI Taxonomy" id="28202"/>
    <lineage>
        <taxon>Bacteria</taxon>
        <taxon>Pseudomonadati</taxon>
        <taxon>Bdellovibrionota</taxon>
        <taxon>Bacteriovoracia</taxon>
        <taxon>Bacteriovoracales</taxon>
        <taxon>Bacteriovoracaceae</taxon>
        <taxon>Peredibacter</taxon>
    </lineage>
</organism>
<proteinExistence type="predicted"/>
<dbReference type="KEGG" id="psti:SOO65_05120"/>
<dbReference type="EMBL" id="CP139487">
    <property type="protein sequence ID" value="WPU66121.1"/>
    <property type="molecule type" value="Genomic_DNA"/>
</dbReference>
<dbReference type="RefSeq" id="WP_321397963.1">
    <property type="nucleotide sequence ID" value="NZ_CP139487.1"/>
</dbReference>
<reference evidence="1 2" key="1">
    <citation type="submission" date="2023-11" db="EMBL/GenBank/DDBJ databases">
        <title>Peredibacter starrii A3.12.</title>
        <authorList>
            <person name="Mitchell R.J."/>
        </authorList>
    </citation>
    <scope>NUCLEOTIDE SEQUENCE [LARGE SCALE GENOMIC DNA]</scope>
    <source>
        <strain evidence="1 2">A3.12</strain>
    </source>
</reference>
<evidence type="ECO:0000313" key="1">
    <source>
        <dbReference type="EMBL" id="WPU66121.1"/>
    </source>
</evidence>
<keyword evidence="2" id="KW-1185">Reference proteome</keyword>
<name>A0AAX4HSY3_9BACT</name>